<dbReference type="Proteomes" id="UP000824120">
    <property type="component" value="Chromosome 9"/>
</dbReference>
<name>A0A9J5XDQ1_SOLCO</name>
<evidence type="ECO:0000313" key="2">
    <source>
        <dbReference type="EMBL" id="KAG5585765.1"/>
    </source>
</evidence>
<organism evidence="2 3">
    <name type="scientific">Solanum commersonii</name>
    <name type="common">Commerson's wild potato</name>
    <name type="synonym">Commerson's nightshade</name>
    <dbReference type="NCBI Taxonomy" id="4109"/>
    <lineage>
        <taxon>Eukaryota</taxon>
        <taxon>Viridiplantae</taxon>
        <taxon>Streptophyta</taxon>
        <taxon>Embryophyta</taxon>
        <taxon>Tracheophyta</taxon>
        <taxon>Spermatophyta</taxon>
        <taxon>Magnoliopsida</taxon>
        <taxon>eudicotyledons</taxon>
        <taxon>Gunneridae</taxon>
        <taxon>Pentapetalae</taxon>
        <taxon>asterids</taxon>
        <taxon>lamiids</taxon>
        <taxon>Solanales</taxon>
        <taxon>Solanaceae</taxon>
        <taxon>Solanoideae</taxon>
        <taxon>Solaneae</taxon>
        <taxon>Solanum</taxon>
    </lineage>
</organism>
<feature type="non-terminal residue" evidence="2">
    <location>
        <position position="1"/>
    </location>
</feature>
<comment type="caution">
    <text evidence="2">The sequence shown here is derived from an EMBL/GenBank/DDBJ whole genome shotgun (WGS) entry which is preliminary data.</text>
</comment>
<proteinExistence type="predicted"/>
<evidence type="ECO:0000313" key="3">
    <source>
        <dbReference type="Proteomes" id="UP000824120"/>
    </source>
</evidence>
<protein>
    <submittedName>
        <fullName evidence="2">Uncharacterized protein</fullName>
    </submittedName>
</protein>
<dbReference type="EMBL" id="JACXVP010000009">
    <property type="protein sequence ID" value="KAG5585765.1"/>
    <property type="molecule type" value="Genomic_DNA"/>
</dbReference>
<evidence type="ECO:0000256" key="1">
    <source>
        <dbReference type="SAM" id="MobiDB-lite"/>
    </source>
</evidence>
<sequence>PSRATYHVSNGFLSDTHLPHEDQHTPYPTHFVELSSSGLGLAASLSGKPKNKWVVLKKNGEEPLPTSGRLNPSLFKSPTKPSPNLRENI</sequence>
<keyword evidence="3" id="KW-1185">Reference proteome</keyword>
<feature type="region of interest" description="Disordered" evidence="1">
    <location>
        <begin position="1"/>
        <end position="29"/>
    </location>
</feature>
<gene>
    <name evidence="2" type="ORF">H5410_046199</name>
</gene>
<accession>A0A9J5XDQ1</accession>
<feature type="region of interest" description="Disordered" evidence="1">
    <location>
        <begin position="59"/>
        <end position="89"/>
    </location>
</feature>
<reference evidence="2 3" key="1">
    <citation type="submission" date="2020-09" db="EMBL/GenBank/DDBJ databases">
        <title>De no assembly of potato wild relative species, Solanum commersonii.</title>
        <authorList>
            <person name="Cho K."/>
        </authorList>
    </citation>
    <scope>NUCLEOTIDE SEQUENCE [LARGE SCALE GENOMIC DNA]</scope>
    <source>
        <strain evidence="2">LZ3.2</strain>
        <tissue evidence="2">Leaf</tissue>
    </source>
</reference>
<dbReference type="AlphaFoldDB" id="A0A9J5XDQ1"/>